<reference evidence="2 3" key="1">
    <citation type="submission" date="2017-10" db="EMBL/GenBank/DDBJ databases">
        <title>Frigbacter circumglobatus gen. nov. sp. nov., isolated from sediment cultured in situ.</title>
        <authorList>
            <person name="Zhao Z."/>
        </authorList>
    </citation>
    <scope>NUCLEOTIDE SEQUENCE [LARGE SCALE GENOMIC DNA]</scope>
    <source>
        <strain evidence="2 3">ZYL</strain>
    </source>
</reference>
<evidence type="ECO:0000313" key="3">
    <source>
        <dbReference type="Proteomes" id="UP000229730"/>
    </source>
</evidence>
<comment type="caution">
    <text evidence="2">The sequence shown here is derived from an EMBL/GenBank/DDBJ whole genome shotgun (WGS) entry which is preliminary data.</text>
</comment>
<sequence>MTSQGKFWHNKKLTEMSVAEWESLCDGCGLCCLHKLEDADTHEVSYTNVACRLLDTTSCQCRNYPVRKQLVPDCVQLTPDQIGDFHWLPESCAYRLISEGKDLAPWHPLNSGNPESVHDAGISVRGKVISERDAGDMEDHLVEWDELMPNSPAAEDDGPEEDR</sequence>
<dbReference type="InterPro" id="IPR005358">
    <property type="entry name" value="Puta_zinc/iron-chelating_dom"/>
</dbReference>
<dbReference type="EMBL" id="PDEM01000025">
    <property type="protein sequence ID" value="PHZ84156.1"/>
    <property type="molecule type" value="Genomic_DNA"/>
</dbReference>
<dbReference type="NCBIfam" id="NF003507">
    <property type="entry name" value="PRK05170.2-5"/>
    <property type="match status" value="1"/>
</dbReference>
<dbReference type="PANTHER" id="PTHR37421">
    <property type="entry name" value="UPF0260 PROTEIN YCGN"/>
    <property type="match status" value="1"/>
</dbReference>
<dbReference type="AlphaFoldDB" id="A0A2G4YRS6"/>
<dbReference type="PIRSF" id="PIRSF006173">
    <property type="entry name" value="UCP006173"/>
    <property type="match status" value="1"/>
</dbReference>
<dbReference type="InterPro" id="IPR008228">
    <property type="entry name" value="UCP006173"/>
</dbReference>
<dbReference type="PANTHER" id="PTHR37421:SF1">
    <property type="entry name" value="UPF0260 PROTEIN YCGN"/>
    <property type="match status" value="1"/>
</dbReference>
<proteinExistence type="inferred from homology"/>
<protein>
    <recommendedName>
        <fullName evidence="1">UPF0260 protein CRD36_13240</fullName>
    </recommendedName>
</protein>
<dbReference type="NCBIfam" id="NF003501">
    <property type="entry name" value="PRK05170.1-5"/>
    <property type="match status" value="1"/>
</dbReference>
<gene>
    <name evidence="2" type="ORF">CRD36_13240</name>
</gene>
<dbReference type="InParanoid" id="A0A2G4YRS6"/>
<keyword evidence="3" id="KW-1185">Reference proteome</keyword>
<name>A0A2G4YRS6_9PROT</name>
<dbReference type="Pfam" id="PF03692">
    <property type="entry name" value="CxxCxxCC"/>
    <property type="match status" value="1"/>
</dbReference>
<dbReference type="HAMAP" id="MF_00676">
    <property type="entry name" value="UPF0260"/>
    <property type="match status" value="1"/>
</dbReference>
<dbReference type="Proteomes" id="UP000229730">
    <property type="component" value="Unassembled WGS sequence"/>
</dbReference>
<comment type="similarity">
    <text evidence="1">Belongs to the UPF0260 family.</text>
</comment>
<evidence type="ECO:0000256" key="1">
    <source>
        <dbReference type="HAMAP-Rule" id="MF_00676"/>
    </source>
</evidence>
<evidence type="ECO:0000313" key="2">
    <source>
        <dbReference type="EMBL" id="PHZ84156.1"/>
    </source>
</evidence>
<dbReference type="RefSeq" id="WP_099474033.1">
    <property type="nucleotide sequence ID" value="NZ_CP041025.1"/>
</dbReference>
<organism evidence="2 3">
    <name type="scientific">Paremcibacter congregatus</name>
    <dbReference type="NCBI Taxonomy" id="2043170"/>
    <lineage>
        <taxon>Bacteria</taxon>
        <taxon>Pseudomonadati</taxon>
        <taxon>Pseudomonadota</taxon>
        <taxon>Alphaproteobacteria</taxon>
        <taxon>Emcibacterales</taxon>
        <taxon>Emcibacteraceae</taxon>
        <taxon>Paremcibacter</taxon>
    </lineage>
</organism>
<dbReference type="FunCoup" id="A0A2G4YRS6">
    <property type="interactions" value="26"/>
</dbReference>
<dbReference type="OrthoDB" id="9786855at2"/>
<accession>A0A2G4YRS6</accession>